<dbReference type="RefSeq" id="WP_345648598.1">
    <property type="nucleotide sequence ID" value="NZ_BAABLY010000056.1"/>
</dbReference>
<reference evidence="2 3" key="1">
    <citation type="submission" date="2024-03" db="EMBL/GenBank/DDBJ databases">
        <title>Draft genome sequence of Pseudonocardia tropica JCM 19149.</title>
        <authorList>
            <person name="Butdee W."/>
            <person name="Duangmal K."/>
        </authorList>
    </citation>
    <scope>NUCLEOTIDE SEQUENCE [LARGE SCALE GENOMIC DNA]</scope>
    <source>
        <strain evidence="2 3">JCM 19149</strain>
    </source>
</reference>
<protein>
    <submittedName>
        <fullName evidence="2">Uncharacterized protein</fullName>
    </submittedName>
</protein>
<feature type="region of interest" description="Disordered" evidence="1">
    <location>
        <begin position="42"/>
        <end position="69"/>
    </location>
</feature>
<dbReference type="Proteomes" id="UP001464923">
    <property type="component" value="Unassembled WGS sequence"/>
</dbReference>
<evidence type="ECO:0000313" key="2">
    <source>
        <dbReference type="EMBL" id="MEQ3542455.1"/>
    </source>
</evidence>
<evidence type="ECO:0000256" key="1">
    <source>
        <dbReference type="SAM" id="MobiDB-lite"/>
    </source>
</evidence>
<dbReference type="EMBL" id="JBEDNP010000041">
    <property type="protein sequence ID" value="MEQ3542455.1"/>
    <property type="molecule type" value="Genomic_DNA"/>
</dbReference>
<organism evidence="2 3">
    <name type="scientific">Pseudonocardia tropica</name>
    <dbReference type="NCBI Taxonomy" id="681289"/>
    <lineage>
        <taxon>Bacteria</taxon>
        <taxon>Bacillati</taxon>
        <taxon>Actinomycetota</taxon>
        <taxon>Actinomycetes</taxon>
        <taxon>Pseudonocardiales</taxon>
        <taxon>Pseudonocardiaceae</taxon>
        <taxon>Pseudonocardia</taxon>
    </lineage>
</organism>
<feature type="region of interest" description="Disordered" evidence="1">
    <location>
        <begin position="1"/>
        <end position="28"/>
    </location>
</feature>
<comment type="caution">
    <text evidence="2">The sequence shown here is derived from an EMBL/GenBank/DDBJ whole genome shotgun (WGS) entry which is preliminary data.</text>
</comment>
<accession>A0ABV1K2J5</accession>
<keyword evidence="3" id="KW-1185">Reference proteome</keyword>
<proteinExistence type="predicted"/>
<name>A0ABV1K2J5_9PSEU</name>
<gene>
    <name evidence="2" type="ORF">WHI96_26955</name>
</gene>
<evidence type="ECO:0000313" key="3">
    <source>
        <dbReference type="Proteomes" id="UP001464923"/>
    </source>
</evidence>
<sequence>MTSSPRRLVPVPVVDPGDDIEPELQKGPSLSDTQLRQALIDAGHPSTGPDIPHLYPVARRNDADAPTDQ</sequence>